<organism evidence="3 4">
    <name type="scientific">Candidatus Eisenbergiella pullistercoris</name>
    <dbReference type="NCBI Taxonomy" id="2838555"/>
    <lineage>
        <taxon>Bacteria</taxon>
        <taxon>Bacillati</taxon>
        <taxon>Bacillota</taxon>
        <taxon>Clostridia</taxon>
        <taxon>Lachnospirales</taxon>
        <taxon>Lachnospiraceae</taxon>
        <taxon>Eisenbergiella</taxon>
    </lineage>
</organism>
<name>A0A9D2C7V2_9FIRM</name>
<protein>
    <submittedName>
        <fullName evidence="3">Helix-turn-helix transcriptional regulator</fullName>
    </submittedName>
</protein>
<dbReference type="InterPro" id="IPR001387">
    <property type="entry name" value="Cro/C1-type_HTH"/>
</dbReference>
<dbReference type="CDD" id="cd00093">
    <property type="entry name" value="HTH_XRE"/>
    <property type="match status" value="1"/>
</dbReference>
<keyword evidence="1" id="KW-0238">DNA-binding</keyword>
<evidence type="ECO:0000259" key="2">
    <source>
        <dbReference type="PROSITE" id="PS50943"/>
    </source>
</evidence>
<dbReference type="GO" id="GO:0003677">
    <property type="term" value="F:DNA binding"/>
    <property type="evidence" value="ECO:0007669"/>
    <property type="project" value="UniProtKB-KW"/>
</dbReference>
<dbReference type="EMBL" id="DXDD01000114">
    <property type="protein sequence ID" value="HIY60851.1"/>
    <property type="molecule type" value="Genomic_DNA"/>
</dbReference>
<dbReference type="Pfam" id="PF01381">
    <property type="entry name" value="HTH_3"/>
    <property type="match status" value="1"/>
</dbReference>
<dbReference type="PROSITE" id="PS50943">
    <property type="entry name" value="HTH_CROC1"/>
    <property type="match status" value="1"/>
</dbReference>
<dbReference type="Gene3D" id="1.10.260.40">
    <property type="entry name" value="lambda repressor-like DNA-binding domains"/>
    <property type="match status" value="1"/>
</dbReference>
<dbReference type="PANTHER" id="PTHR46558:SF4">
    <property type="entry name" value="DNA-BIDING PHAGE PROTEIN"/>
    <property type="match status" value="1"/>
</dbReference>
<reference evidence="3" key="1">
    <citation type="journal article" date="2021" name="PeerJ">
        <title>Extensive microbial diversity within the chicken gut microbiome revealed by metagenomics and culture.</title>
        <authorList>
            <person name="Gilroy R."/>
            <person name="Ravi A."/>
            <person name="Getino M."/>
            <person name="Pursley I."/>
            <person name="Horton D.L."/>
            <person name="Alikhan N.F."/>
            <person name="Baker D."/>
            <person name="Gharbi K."/>
            <person name="Hall N."/>
            <person name="Watson M."/>
            <person name="Adriaenssens E.M."/>
            <person name="Foster-Nyarko E."/>
            <person name="Jarju S."/>
            <person name="Secka A."/>
            <person name="Antonio M."/>
            <person name="Oren A."/>
            <person name="Chaudhuri R.R."/>
            <person name="La Ragione R."/>
            <person name="Hildebrand F."/>
            <person name="Pallen M.J."/>
        </authorList>
    </citation>
    <scope>NUCLEOTIDE SEQUENCE</scope>
    <source>
        <strain evidence="3">ChiSxjej3B15-24422</strain>
    </source>
</reference>
<evidence type="ECO:0000256" key="1">
    <source>
        <dbReference type="ARBA" id="ARBA00023125"/>
    </source>
</evidence>
<accession>A0A9D2C7V2</accession>
<gene>
    <name evidence="3" type="ORF">H9831_09260</name>
</gene>
<dbReference type="SUPFAM" id="SSF47413">
    <property type="entry name" value="lambda repressor-like DNA-binding domains"/>
    <property type="match status" value="1"/>
</dbReference>
<dbReference type="InterPro" id="IPR010982">
    <property type="entry name" value="Lambda_DNA-bd_dom_sf"/>
</dbReference>
<sequence length="81" mass="9368">MENRVEELRKALGLNQEDFARAIRVSRQTVSSIENGKYNPSLELAFVIADFFGKSIEEIFLHKTARRPDQEKARETEKGRT</sequence>
<dbReference type="PANTHER" id="PTHR46558">
    <property type="entry name" value="TRACRIPTIONAL REGULATORY PROTEIN-RELATED-RELATED"/>
    <property type="match status" value="1"/>
</dbReference>
<dbReference type="SMART" id="SM00530">
    <property type="entry name" value="HTH_XRE"/>
    <property type="match status" value="1"/>
</dbReference>
<feature type="domain" description="HTH cro/C1-type" evidence="2">
    <location>
        <begin position="5"/>
        <end position="59"/>
    </location>
</feature>
<proteinExistence type="predicted"/>
<evidence type="ECO:0000313" key="4">
    <source>
        <dbReference type="Proteomes" id="UP000824007"/>
    </source>
</evidence>
<dbReference type="Proteomes" id="UP000824007">
    <property type="component" value="Unassembled WGS sequence"/>
</dbReference>
<reference evidence="3" key="2">
    <citation type="submission" date="2021-04" db="EMBL/GenBank/DDBJ databases">
        <authorList>
            <person name="Gilroy R."/>
        </authorList>
    </citation>
    <scope>NUCLEOTIDE SEQUENCE</scope>
    <source>
        <strain evidence="3">ChiSxjej3B15-24422</strain>
    </source>
</reference>
<comment type="caution">
    <text evidence="3">The sequence shown here is derived from an EMBL/GenBank/DDBJ whole genome shotgun (WGS) entry which is preliminary data.</text>
</comment>
<dbReference type="AlphaFoldDB" id="A0A9D2C7V2"/>
<evidence type="ECO:0000313" key="3">
    <source>
        <dbReference type="EMBL" id="HIY60851.1"/>
    </source>
</evidence>